<evidence type="ECO:0000313" key="3">
    <source>
        <dbReference type="EMBL" id="SVB23587.1"/>
    </source>
</evidence>
<dbReference type="InterPro" id="IPR036868">
    <property type="entry name" value="TusA-like_sf"/>
</dbReference>
<dbReference type="PANTHER" id="PTHR33279">
    <property type="entry name" value="SULFUR CARRIER PROTEIN YEDF-RELATED"/>
    <property type="match status" value="1"/>
</dbReference>
<proteinExistence type="inferred from homology"/>
<dbReference type="Gene3D" id="3.30.110.40">
    <property type="entry name" value="TusA-like domain"/>
    <property type="match status" value="1"/>
</dbReference>
<dbReference type="EMBL" id="UINC01033781">
    <property type="protein sequence ID" value="SVB23587.1"/>
    <property type="molecule type" value="Genomic_DNA"/>
</dbReference>
<gene>
    <name evidence="3" type="ORF">METZ01_LOCUS176441</name>
</gene>
<dbReference type="InterPro" id="IPR001455">
    <property type="entry name" value="TusA-like"/>
</dbReference>
<dbReference type="PROSITE" id="PS01148">
    <property type="entry name" value="UPF0033"/>
    <property type="match status" value="1"/>
</dbReference>
<name>A0A382CE31_9ZZZZ</name>
<sequence>MNEMVHEQALDCRGLSCPLPILKTKKQMDAMKSGQVLKMEATDPGSVNDVNAWTRRTGNELVTHSEEGGLYIFYIKKA</sequence>
<dbReference type="SUPFAM" id="SSF64307">
    <property type="entry name" value="SirA-like"/>
    <property type="match status" value="1"/>
</dbReference>
<dbReference type="CDD" id="cd00291">
    <property type="entry name" value="SirA_YedF_YeeD"/>
    <property type="match status" value="1"/>
</dbReference>
<dbReference type="PANTHER" id="PTHR33279:SF6">
    <property type="entry name" value="SULFUR CARRIER PROTEIN YEDF-RELATED"/>
    <property type="match status" value="1"/>
</dbReference>
<comment type="similarity">
    <text evidence="1">Belongs to the sulfur carrier protein TusA family.</text>
</comment>
<evidence type="ECO:0000256" key="1">
    <source>
        <dbReference type="ARBA" id="ARBA00008984"/>
    </source>
</evidence>
<reference evidence="3" key="1">
    <citation type="submission" date="2018-05" db="EMBL/GenBank/DDBJ databases">
        <authorList>
            <person name="Lanie J.A."/>
            <person name="Ng W.-L."/>
            <person name="Kazmierczak K.M."/>
            <person name="Andrzejewski T.M."/>
            <person name="Davidsen T.M."/>
            <person name="Wayne K.J."/>
            <person name="Tettelin H."/>
            <person name="Glass J.I."/>
            <person name="Rusch D."/>
            <person name="Podicherti R."/>
            <person name="Tsui H.-C.T."/>
            <person name="Winkler M.E."/>
        </authorList>
    </citation>
    <scope>NUCLEOTIDE SEQUENCE</scope>
</reference>
<protein>
    <recommendedName>
        <fullName evidence="2">UPF0033 domain-containing protein</fullName>
    </recommendedName>
</protein>
<evidence type="ECO:0000259" key="2">
    <source>
        <dbReference type="PROSITE" id="PS01148"/>
    </source>
</evidence>
<accession>A0A382CE31</accession>
<organism evidence="3">
    <name type="scientific">marine metagenome</name>
    <dbReference type="NCBI Taxonomy" id="408172"/>
    <lineage>
        <taxon>unclassified sequences</taxon>
        <taxon>metagenomes</taxon>
        <taxon>ecological metagenomes</taxon>
    </lineage>
</organism>
<feature type="domain" description="UPF0033" evidence="2">
    <location>
        <begin position="10"/>
        <end position="34"/>
    </location>
</feature>
<dbReference type="AlphaFoldDB" id="A0A382CE31"/>
<dbReference type="Pfam" id="PF01206">
    <property type="entry name" value="TusA"/>
    <property type="match status" value="1"/>
</dbReference>